<keyword evidence="4 6" id="KW-0472">Membrane</keyword>
<evidence type="ECO:0000256" key="4">
    <source>
        <dbReference type="ARBA" id="ARBA00023136"/>
    </source>
</evidence>
<feature type="compositionally biased region" description="Polar residues" evidence="5">
    <location>
        <begin position="255"/>
        <end position="269"/>
    </location>
</feature>
<dbReference type="AlphaFoldDB" id="A0A8K0JGJ1"/>
<dbReference type="Gene3D" id="1.20.120.350">
    <property type="entry name" value="Voltage-gated potassium channels. Chain C"/>
    <property type="match status" value="1"/>
</dbReference>
<organism evidence="7 8">
    <name type="scientific">Filobasidium floriforme</name>
    <dbReference type="NCBI Taxonomy" id="5210"/>
    <lineage>
        <taxon>Eukaryota</taxon>
        <taxon>Fungi</taxon>
        <taxon>Dikarya</taxon>
        <taxon>Basidiomycota</taxon>
        <taxon>Agaricomycotina</taxon>
        <taxon>Tremellomycetes</taxon>
        <taxon>Filobasidiales</taxon>
        <taxon>Filobasidiaceae</taxon>
        <taxon>Filobasidium</taxon>
    </lineage>
</organism>
<feature type="compositionally biased region" description="Basic and acidic residues" evidence="5">
    <location>
        <begin position="301"/>
        <end position="318"/>
    </location>
</feature>
<dbReference type="GO" id="GO:0016020">
    <property type="term" value="C:membrane"/>
    <property type="evidence" value="ECO:0007669"/>
    <property type="project" value="UniProtKB-SubCell"/>
</dbReference>
<feature type="transmembrane region" description="Helical" evidence="6">
    <location>
        <begin position="90"/>
        <end position="111"/>
    </location>
</feature>
<feature type="transmembrane region" description="Helical" evidence="6">
    <location>
        <begin position="156"/>
        <end position="174"/>
    </location>
</feature>
<feature type="compositionally biased region" description="Basic and acidic residues" evidence="5">
    <location>
        <begin position="1"/>
        <end position="10"/>
    </location>
</feature>
<gene>
    <name evidence="7" type="ORF">FFLO_06578</name>
</gene>
<evidence type="ECO:0000256" key="5">
    <source>
        <dbReference type="SAM" id="MobiDB-lite"/>
    </source>
</evidence>
<feature type="region of interest" description="Disordered" evidence="5">
    <location>
        <begin position="1"/>
        <end position="39"/>
    </location>
</feature>
<protein>
    <recommendedName>
        <fullName evidence="9">Ion transport domain-containing protein</fullName>
    </recommendedName>
</protein>
<accession>A0A8K0JGJ1</accession>
<comment type="subcellular location">
    <subcellularLocation>
        <location evidence="1">Membrane</location>
        <topology evidence="1">Multi-pass membrane protein</topology>
    </subcellularLocation>
</comment>
<dbReference type="PANTHER" id="PTHR38483:SF1">
    <property type="entry name" value="ION TRANSPORT DOMAIN-CONTAINING PROTEIN"/>
    <property type="match status" value="1"/>
</dbReference>
<evidence type="ECO:0000256" key="1">
    <source>
        <dbReference type="ARBA" id="ARBA00004141"/>
    </source>
</evidence>
<evidence type="ECO:0000313" key="8">
    <source>
        <dbReference type="Proteomes" id="UP000812966"/>
    </source>
</evidence>
<keyword evidence="3 6" id="KW-1133">Transmembrane helix</keyword>
<feature type="region of interest" description="Disordered" evidence="5">
    <location>
        <begin position="245"/>
        <end position="318"/>
    </location>
</feature>
<feature type="region of interest" description="Disordered" evidence="5">
    <location>
        <begin position="52"/>
        <end position="73"/>
    </location>
</feature>
<feature type="compositionally biased region" description="Acidic residues" evidence="5">
    <location>
        <begin position="26"/>
        <end position="39"/>
    </location>
</feature>
<feature type="compositionally biased region" description="Gly residues" evidence="5">
    <location>
        <begin position="53"/>
        <end position="64"/>
    </location>
</feature>
<dbReference type="PANTHER" id="PTHR38483">
    <property type="entry name" value="CHROMOSOME 1, WHOLE GENOME SHOTGUN SEQUENCE"/>
    <property type="match status" value="1"/>
</dbReference>
<evidence type="ECO:0000256" key="2">
    <source>
        <dbReference type="ARBA" id="ARBA00022692"/>
    </source>
</evidence>
<keyword evidence="8" id="KW-1185">Reference proteome</keyword>
<feature type="transmembrane region" description="Helical" evidence="6">
    <location>
        <begin position="123"/>
        <end position="144"/>
    </location>
</feature>
<evidence type="ECO:0000313" key="7">
    <source>
        <dbReference type="EMBL" id="KAG7527807.1"/>
    </source>
</evidence>
<sequence length="318" mass="34864">MSDTRFDRPTDSQSPSIPSDRRDSLDGNENEEYDADRLDDEIEALERSTFAGESGGLMGEGMSGSGINSRSPYRMTTSERMRGVANRIMFSRYYIIFYLVMTGLSLGTVILSLLEGGCPSTTWHILEIIVNGGMVLEVGTRWVGFGKQYPLTPLNVLDLFLTAFCIITLIVVFLNPCGAGSKREEVLDTLLLVVRNGVQFWRLGTILNRSGHSLFRPPKPIDLSQARAGAIDLDLDDEEAYAEGHMRGSRGGNGYSQVSTGTPEGSTTFFDAGTELEGQQQQPATRQGVFGTGKGQVGYEAGRDGLSERDEDQWDRMG</sequence>
<proteinExistence type="predicted"/>
<reference evidence="7" key="1">
    <citation type="submission" date="2020-04" db="EMBL/GenBank/DDBJ databases">
        <title>Analysis of mating type loci in Filobasidium floriforme.</title>
        <authorList>
            <person name="Nowrousian M."/>
        </authorList>
    </citation>
    <scope>NUCLEOTIDE SEQUENCE</scope>
    <source>
        <strain evidence="7">CBS 6242</strain>
    </source>
</reference>
<evidence type="ECO:0000256" key="3">
    <source>
        <dbReference type="ARBA" id="ARBA00022989"/>
    </source>
</evidence>
<keyword evidence="2 6" id="KW-0812">Transmembrane</keyword>
<dbReference type="InterPro" id="IPR027359">
    <property type="entry name" value="Volt_channel_dom_sf"/>
</dbReference>
<comment type="caution">
    <text evidence="7">The sequence shown here is derived from an EMBL/GenBank/DDBJ whole genome shotgun (WGS) entry which is preliminary data.</text>
</comment>
<evidence type="ECO:0008006" key="9">
    <source>
        <dbReference type="Google" id="ProtNLM"/>
    </source>
</evidence>
<name>A0A8K0JGJ1_9TREE</name>
<dbReference type="OrthoDB" id="429183at2759"/>
<evidence type="ECO:0000256" key="6">
    <source>
        <dbReference type="SAM" id="Phobius"/>
    </source>
</evidence>
<dbReference type="Proteomes" id="UP000812966">
    <property type="component" value="Unassembled WGS sequence"/>
</dbReference>
<dbReference type="EMBL" id="JABELV010000227">
    <property type="protein sequence ID" value="KAG7527807.1"/>
    <property type="molecule type" value="Genomic_DNA"/>
</dbReference>